<keyword evidence="6" id="KW-1185">Reference proteome</keyword>
<gene>
    <name evidence="5" type="ORF">EHV23_11540</name>
</gene>
<dbReference type="EMBL" id="RRUE01000002">
    <property type="protein sequence ID" value="RRN44009.1"/>
    <property type="molecule type" value="Genomic_DNA"/>
</dbReference>
<reference evidence="5 6" key="1">
    <citation type="submission" date="2018-11" db="EMBL/GenBank/DDBJ databases">
        <title>Genome sequencing of Lautropia sp. KCOM 2505 (= ChDC F240).</title>
        <authorList>
            <person name="Kook J.-K."/>
            <person name="Park S.-N."/>
            <person name="Lim Y.K."/>
        </authorList>
    </citation>
    <scope>NUCLEOTIDE SEQUENCE [LARGE SCALE GENOMIC DNA]</scope>
    <source>
        <strain evidence="5 6">KCOM 2505</strain>
    </source>
</reference>
<accession>A0A426FMW5</accession>
<dbReference type="GO" id="GO:0030145">
    <property type="term" value="F:manganese ion binding"/>
    <property type="evidence" value="ECO:0007669"/>
    <property type="project" value="InterPro"/>
</dbReference>
<dbReference type="Pfam" id="PF19567">
    <property type="entry name" value="CpsB_CapC"/>
    <property type="match status" value="1"/>
</dbReference>
<name>A0A426FMW5_9BURK</name>
<dbReference type="Proteomes" id="UP000270261">
    <property type="component" value="Unassembled WGS sequence"/>
</dbReference>
<dbReference type="InterPro" id="IPR016667">
    <property type="entry name" value="Caps_polysacc_synth_CpsB/CapC"/>
</dbReference>
<evidence type="ECO:0000256" key="3">
    <source>
        <dbReference type="ARBA" id="ARBA00022801"/>
    </source>
</evidence>
<evidence type="ECO:0000256" key="1">
    <source>
        <dbReference type="ARBA" id="ARBA00005750"/>
    </source>
</evidence>
<evidence type="ECO:0000313" key="6">
    <source>
        <dbReference type="Proteomes" id="UP000270261"/>
    </source>
</evidence>
<proteinExistence type="inferred from homology"/>
<dbReference type="RefSeq" id="WP_125096208.1">
    <property type="nucleotide sequence ID" value="NZ_RRUE01000002.1"/>
</dbReference>
<comment type="catalytic activity">
    <reaction evidence="4">
        <text>O-phospho-L-tyrosyl-[protein] + H2O = L-tyrosyl-[protein] + phosphate</text>
        <dbReference type="Rhea" id="RHEA:10684"/>
        <dbReference type="Rhea" id="RHEA-COMP:10136"/>
        <dbReference type="Rhea" id="RHEA-COMP:20101"/>
        <dbReference type="ChEBI" id="CHEBI:15377"/>
        <dbReference type="ChEBI" id="CHEBI:43474"/>
        <dbReference type="ChEBI" id="CHEBI:46858"/>
        <dbReference type="ChEBI" id="CHEBI:61978"/>
        <dbReference type="EC" id="3.1.3.48"/>
    </reaction>
</comment>
<comment type="caution">
    <text evidence="5">The sequence shown here is derived from an EMBL/GenBank/DDBJ whole genome shotgun (WGS) entry which is preliminary data.</text>
</comment>
<dbReference type="OrthoDB" id="9788539at2"/>
<protein>
    <recommendedName>
        <fullName evidence="2">protein-tyrosine-phosphatase</fullName>
        <ecNumber evidence="2">3.1.3.48</ecNumber>
    </recommendedName>
</protein>
<dbReference type="PANTHER" id="PTHR39181:SF1">
    <property type="entry name" value="TYROSINE-PROTEIN PHOSPHATASE YWQE"/>
    <property type="match status" value="1"/>
</dbReference>
<evidence type="ECO:0000313" key="5">
    <source>
        <dbReference type="EMBL" id="RRN44009.1"/>
    </source>
</evidence>
<dbReference type="EC" id="3.1.3.48" evidence="2"/>
<dbReference type="Gene3D" id="3.20.20.140">
    <property type="entry name" value="Metal-dependent hydrolases"/>
    <property type="match status" value="1"/>
</dbReference>
<dbReference type="InterPro" id="IPR016195">
    <property type="entry name" value="Pol/histidinol_Pase-like"/>
</dbReference>
<keyword evidence="3" id="KW-0378">Hydrolase</keyword>
<dbReference type="PIRSF" id="PIRSF016557">
    <property type="entry name" value="Caps_synth_CpsB"/>
    <property type="match status" value="1"/>
</dbReference>
<dbReference type="SUPFAM" id="SSF89550">
    <property type="entry name" value="PHP domain-like"/>
    <property type="match status" value="1"/>
</dbReference>
<dbReference type="PANTHER" id="PTHR39181">
    <property type="entry name" value="TYROSINE-PROTEIN PHOSPHATASE YWQE"/>
    <property type="match status" value="1"/>
</dbReference>
<dbReference type="AlphaFoldDB" id="A0A426FMW5"/>
<comment type="similarity">
    <text evidence="1">Belongs to the metallo-dependent hydrolases superfamily. CpsB/CapC family.</text>
</comment>
<evidence type="ECO:0000256" key="2">
    <source>
        <dbReference type="ARBA" id="ARBA00013064"/>
    </source>
</evidence>
<evidence type="ECO:0000256" key="4">
    <source>
        <dbReference type="ARBA" id="ARBA00051722"/>
    </source>
</evidence>
<sequence>MIDVHCHYLPAVDDGAQDLQSALRLIRLARADGVRKLVLTPHVHAGRWDNSLGFLLPRFDAFRNLVASKNIDVELYLGAEVHLLPESLRLLNEGQIPFIGGWDGMKVMLLELPGGGIPPNALAAVRYLVGQGVLPMVAHPERNKTVMADVSSLEPFVEEGCLLQLTAASVIGEFGSRAYRTAQAILKKGWAGVVASDAHNASHRRTRMKAAFRFLRKHYGETVAERLLVSSPERLLNERQTLCMDTMARLEAVRW</sequence>
<dbReference type="GO" id="GO:0004725">
    <property type="term" value="F:protein tyrosine phosphatase activity"/>
    <property type="evidence" value="ECO:0007669"/>
    <property type="project" value="UniProtKB-EC"/>
</dbReference>
<organism evidence="5 6">
    <name type="scientific">Lautropia dentalis</name>
    <dbReference type="NCBI Taxonomy" id="2490857"/>
    <lineage>
        <taxon>Bacteria</taxon>
        <taxon>Pseudomonadati</taxon>
        <taxon>Pseudomonadota</taxon>
        <taxon>Betaproteobacteria</taxon>
        <taxon>Burkholderiales</taxon>
        <taxon>Burkholderiaceae</taxon>
        <taxon>Lautropia</taxon>
    </lineage>
</organism>